<evidence type="ECO:0000313" key="4">
    <source>
        <dbReference type="Proteomes" id="UP000032604"/>
    </source>
</evidence>
<reference evidence="3 4" key="1">
    <citation type="journal article" date="2015" name="Genome Announc.">
        <title>Complete Genome Sequence of Clavibacter michiganensis subsp. insidiosus R1-1 Using PacBio Single-Molecule Real-Time Technology.</title>
        <authorList>
            <person name="Lu Y."/>
            <person name="Samac D.A."/>
            <person name="Glazebrook J."/>
            <person name="Ishimaru C.A."/>
        </authorList>
    </citation>
    <scope>NUCLEOTIDE SEQUENCE [LARGE SCALE GENOMIC DNA]</scope>
    <source>
        <strain evidence="3 4">R1-1</strain>
    </source>
</reference>
<dbReference type="Gene3D" id="3.60.10.10">
    <property type="entry name" value="Endonuclease/exonuclease/phosphatase"/>
    <property type="match status" value="1"/>
</dbReference>
<feature type="compositionally biased region" description="Low complexity" evidence="1">
    <location>
        <begin position="43"/>
        <end position="56"/>
    </location>
</feature>
<accession>A0A0D5CF88</accession>
<dbReference type="HOGENOM" id="CLU_030508_1_0_11"/>
<evidence type="ECO:0000256" key="1">
    <source>
        <dbReference type="SAM" id="MobiDB-lite"/>
    </source>
</evidence>
<name>A0A0D5CF88_9MICO</name>
<evidence type="ECO:0000259" key="2">
    <source>
        <dbReference type="Pfam" id="PF03372"/>
    </source>
</evidence>
<dbReference type="CDD" id="cd09083">
    <property type="entry name" value="EEP-1"/>
    <property type="match status" value="1"/>
</dbReference>
<organism evidence="3 4">
    <name type="scientific">Clavibacter michiganensis subsp. insidiosus</name>
    <dbReference type="NCBI Taxonomy" id="33014"/>
    <lineage>
        <taxon>Bacteria</taxon>
        <taxon>Bacillati</taxon>
        <taxon>Actinomycetota</taxon>
        <taxon>Actinomycetes</taxon>
        <taxon>Micrococcales</taxon>
        <taxon>Microbacteriaceae</taxon>
        <taxon>Clavibacter</taxon>
    </lineage>
</organism>
<sequence length="350" mass="37400">MMASGGFSRRDLFDGAGSSDPGVGRPTRGSGTALLERPRADETTTTTDGPDGTAEADPPPSRQAAATSVAPAPPQQATIGSAEGDLVHVMTCNIRLARPSTEPGDPDHWADREPVLARFLQLEQPTVLGVQEALSAQLPAIARALPHHRMLGYGRDGGSGGEYSAIFYDERRLDVVAWDQFWLSDLPELIGSRSWGCSTTRIATWARFRDRRSGAEFVHLNTHLDHESELARVKSADLITERLQEVASGAPVVVTGDFNAPAEESAAYDILTRDAGLADTWTTAAHHATPGIGTFTAYGDPVPEGERIDWILAGDGVEVVDSAINPYTFEGRSPSDHAAVQALVRLARTA</sequence>
<dbReference type="EMBL" id="CP011043">
    <property type="protein sequence ID" value="AJW78286.1"/>
    <property type="molecule type" value="Genomic_DNA"/>
</dbReference>
<feature type="domain" description="Endonuclease/exonuclease/phosphatase" evidence="2">
    <location>
        <begin position="90"/>
        <end position="337"/>
    </location>
</feature>
<dbReference type="KEGG" id="cmh:VO01_03330"/>
<dbReference type="OrthoDB" id="9793162at2"/>
<gene>
    <name evidence="3" type="ORF">VO01_03330</name>
</gene>
<dbReference type="AlphaFoldDB" id="A0A0D5CF88"/>
<protein>
    <recommendedName>
        <fullName evidence="2">Endonuclease/exonuclease/phosphatase domain-containing protein</fullName>
    </recommendedName>
</protein>
<dbReference type="Pfam" id="PF03372">
    <property type="entry name" value="Exo_endo_phos"/>
    <property type="match status" value="1"/>
</dbReference>
<evidence type="ECO:0000313" key="3">
    <source>
        <dbReference type="EMBL" id="AJW78286.1"/>
    </source>
</evidence>
<dbReference type="InterPro" id="IPR050410">
    <property type="entry name" value="CCR4/nocturin_mRNA_transcr"/>
</dbReference>
<dbReference type="InterPro" id="IPR005135">
    <property type="entry name" value="Endo/exonuclease/phosphatase"/>
</dbReference>
<dbReference type="InterPro" id="IPR036691">
    <property type="entry name" value="Endo/exonu/phosph_ase_sf"/>
</dbReference>
<dbReference type="GO" id="GO:0000175">
    <property type="term" value="F:3'-5'-RNA exonuclease activity"/>
    <property type="evidence" value="ECO:0007669"/>
    <property type="project" value="TreeGrafter"/>
</dbReference>
<dbReference type="RefSeq" id="WP_045526843.1">
    <property type="nucleotide sequence ID" value="NZ_CP011043.1"/>
</dbReference>
<proteinExistence type="predicted"/>
<dbReference type="SUPFAM" id="SSF56219">
    <property type="entry name" value="DNase I-like"/>
    <property type="match status" value="1"/>
</dbReference>
<dbReference type="PANTHER" id="PTHR12121">
    <property type="entry name" value="CARBON CATABOLITE REPRESSOR PROTEIN 4"/>
    <property type="match status" value="1"/>
</dbReference>
<feature type="region of interest" description="Disordered" evidence="1">
    <location>
        <begin position="1"/>
        <end position="84"/>
    </location>
</feature>
<dbReference type="PANTHER" id="PTHR12121:SF36">
    <property type="entry name" value="ENDONUCLEASE_EXONUCLEASE_PHOSPHATASE DOMAIN-CONTAINING PROTEIN"/>
    <property type="match status" value="1"/>
</dbReference>
<dbReference type="Proteomes" id="UP000032604">
    <property type="component" value="Chromosome"/>
</dbReference>
<dbReference type="PATRIC" id="fig|33014.5.peg.701"/>